<dbReference type="EMBL" id="CABM01000008">
    <property type="protein sequence ID" value="CBH95662.1"/>
    <property type="molecule type" value="Genomic_DNA"/>
</dbReference>
<reference evidence="1" key="1">
    <citation type="submission" date="2009-10" db="EMBL/GenBank/DDBJ databases">
        <title>Diversity of trophic interactions inside an arsenic-rich microbial ecosystem.</title>
        <authorList>
            <person name="Bertin P.N."/>
            <person name="Heinrich-Salmeron A."/>
            <person name="Pelletier E."/>
            <person name="Goulhen-Chollet F."/>
            <person name="Arsene-Ploetze F."/>
            <person name="Gallien S."/>
            <person name="Calteau A."/>
            <person name="Vallenet D."/>
            <person name="Casiot C."/>
            <person name="Chane-Woon-Ming B."/>
            <person name="Giloteaux L."/>
            <person name="Barakat M."/>
            <person name="Bonnefoy V."/>
            <person name="Bruneel O."/>
            <person name="Chandler M."/>
            <person name="Cleiss J."/>
            <person name="Duran R."/>
            <person name="Elbaz-Poulichet F."/>
            <person name="Fonknechten N."/>
            <person name="Lauga B."/>
            <person name="Mornico D."/>
            <person name="Ortet P."/>
            <person name="Schaeffer C."/>
            <person name="Siguier P."/>
            <person name="Alexander Thil Smith A."/>
            <person name="Van Dorsselaer A."/>
            <person name="Weissenbach J."/>
            <person name="Medigue C."/>
            <person name="Le Paslier D."/>
        </authorList>
    </citation>
    <scope>NUCLEOTIDE SEQUENCE</scope>
</reference>
<proteinExistence type="predicted"/>
<organism evidence="1">
    <name type="scientific">mine drainage metagenome</name>
    <dbReference type="NCBI Taxonomy" id="410659"/>
    <lineage>
        <taxon>unclassified sequences</taxon>
        <taxon>metagenomes</taxon>
        <taxon>ecological metagenomes</taxon>
    </lineage>
</organism>
<dbReference type="AlphaFoldDB" id="E6PL61"/>
<name>E6PL61_9ZZZZ</name>
<protein>
    <submittedName>
        <fullName evidence="1">Uncharacterized protein</fullName>
    </submittedName>
</protein>
<evidence type="ECO:0000313" key="1">
    <source>
        <dbReference type="EMBL" id="CBH95662.1"/>
    </source>
</evidence>
<gene>
    <name evidence="1" type="ORF">CARN2_1926</name>
</gene>
<comment type="caution">
    <text evidence="1">The sequence shown here is derived from an EMBL/GenBank/DDBJ whole genome shotgun (WGS) entry which is preliminary data.</text>
</comment>
<sequence length="217" mass="23817">MNALREELAATAARLIVEDGLDYFTAKRKAVHQLLGAGAHPEAQPDNDDVQAQVQLYLALFHGDEHPRLLWNLRRAALRLMEEFAEFRPHLAGAVWNGTATAHSALHLLLFSDDAKAVEIHCINRNIPYHVGEAPHFAGKQPVERLDFEWPLHADGVSTKPSTVTATLSLYPLKDERGVLLRASRSSSKQAERGTLQAVRALVAAGPVSTNTEGVQL</sequence>
<accession>E6PL61</accession>